<dbReference type="PANTHER" id="PTHR11390">
    <property type="entry name" value="PROKARYOTIC DNA TOPOISOMERASE"/>
    <property type="match status" value="1"/>
</dbReference>
<evidence type="ECO:0000256" key="4">
    <source>
        <dbReference type="ARBA" id="ARBA00023125"/>
    </source>
</evidence>
<dbReference type="GO" id="GO:0006265">
    <property type="term" value="P:DNA topological change"/>
    <property type="evidence" value="ECO:0007669"/>
    <property type="project" value="InterPro"/>
</dbReference>
<evidence type="ECO:0000313" key="10">
    <source>
        <dbReference type="EMBL" id="OJD28179.1"/>
    </source>
</evidence>
<evidence type="ECO:0000256" key="5">
    <source>
        <dbReference type="ARBA" id="ARBA00023235"/>
    </source>
</evidence>
<dbReference type="EC" id="5.6.2.1" evidence="6"/>
<dbReference type="EMBL" id="LGTZ01000028">
    <property type="protein sequence ID" value="OJD28179.1"/>
    <property type="molecule type" value="Genomic_DNA"/>
</dbReference>
<proteinExistence type="inferred from homology"/>
<feature type="compositionally biased region" description="Polar residues" evidence="7">
    <location>
        <begin position="753"/>
        <end position="763"/>
    </location>
</feature>
<dbReference type="FunFam" id="3.40.50.140:FF:000003">
    <property type="entry name" value="DNA topoisomerase"/>
    <property type="match status" value="1"/>
</dbReference>
<dbReference type="STRING" id="1658174.A0A1J9R719"/>
<dbReference type="Gene3D" id="3.40.50.140">
    <property type="match status" value="1"/>
</dbReference>
<dbReference type="SMART" id="SM00437">
    <property type="entry name" value="TOP1Ac"/>
    <property type="match status" value="1"/>
</dbReference>
<dbReference type="GO" id="GO:0031422">
    <property type="term" value="C:RecQ family helicase-topoisomerase III complex"/>
    <property type="evidence" value="ECO:0007669"/>
    <property type="project" value="TreeGrafter"/>
</dbReference>
<dbReference type="GO" id="GO:0035825">
    <property type="term" value="P:homologous recombination"/>
    <property type="evidence" value="ECO:0007669"/>
    <property type="project" value="UniProtKB-ARBA"/>
</dbReference>
<dbReference type="PROSITE" id="PS50880">
    <property type="entry name" value="TOPRIM"/>
    <property type="match status" value="1"/>
</dbReference>
<dbReference type="GO" id="GO:0005634">
    <property type="term" value="C:nucleus"/>
    <property type="evidence" value="ECO:0007669"/>
    <property type="project" value="TreeGrafter"/>
</dbReference>
<keyword evidence="4 6" id="KW-0238">DNA-binding</keyword>
<evidence type="ECO:0000256" key="7">
    <source>
        <dbReference type="SAM" id="MobiDB-lite"/>
    </source>
</evidence>
<evidence type="ECO:0000313" key="11">
    <source>
        <dbReference type="Proteomes" id="UP000242791"/>
    </source>
</evidence>
<dbReference type="CDD" id="cd00186">
    <property type="entry name" value="TOP1Ac"/>
    <property type="match status" value="1"/>
</dbReference>
<sequence>MEVRTVLCVAEKPSIAKAIANHLGDRVITHNIQGNPYVKNYEFDYTFPQWGHCSVTMTSVLGHLLSHEFEPRYKSWTSCDPSALFDARIEVFVGSNSEPIADNIKRHARRADVLFIWTDCDREGEHIGTEIRSVAAQSNQALGRAGGTVRAHFSNIERTHIIHAAHHPADLDEAQANAVASRIELDLRVGASFTRHLTLSLRPVLQRGNLSEASQLISYGSCQFPTLGFIVERYWRVRNFIPEPFWSIKLMHRKAGTRVDFSWARKHLFDRRTAVILYERCLTSQNAQVQKVKTTPTSKWKPLPLTTLELQKCGSRFFGMNSQKVLQLAEKLYQKGWISYPRTETDQFDRGMDLRGLVQKQAQGGRWADYATALVEGGFSWPRNGHNDDKAHPPIHPVNFVNPTTLSHEEQRVHEFVVRRFLACCSKDAQGSKTDIIILYGPETFHASGLVVLERNYLDVYVYDRWSNQELPPFIEGEVFEPTEAILSEGKTSPPGYLTEPDLLALMDANGIGTDATMADHIVTIIDRQYVEARAQPRQARHGNDEEESEELPAQARGGNGRRGRTAVAPRRGGRNSSAGRGGAITGVREFVPTTLGVALVEGHENMGFETNLMKPFLRKEMELKMNAICNGQTTKTRVVNETIEQYRGVYARMQQHTDVLRTVRTESRCTYYSADVIVGRSELPRSQPTILCKDKFRLGVDSAPSFVVSRPTTPIPYINVNHHIDLPPRSARACRGVTGPISVPESRAGPTEPTSSTRDTPLTFTSHRMLCTSNPSWLSRPTTSQLEFIRDVINNKSLTTSQMAEAAGCSKLSIINIRSDLRHFGNARAPPNGGGRPRMITPVMIDALRDRLQEMPDLYLDEMGKLENKC</sequence>
<dbReference type="Gene3D" id="1.10.460.10">
    <property type="entry name" value="Topoisomerase I, domain 2"/>
    <property type="match status" value="1"/>
</dbReference>
<evidence type="ECO:0000259" key="8">
    <source>
        <dbReference type="PROSITE" id="PS50880"/>
    </source>
</evidence>
<accession>A0A1J9R719</accession>
<comment type="function">
    <text evidence="6">Introduces a single-strand break via transesterification at a target site in duplex DNA. Releases the supercoiling and torsional tension of DNA introduced during the DNA replication and transcription by transiently cleaving and rejoining one strand of the DNA duplex. The scissile phosphodiester is attacked by the catalytic tyrosine of the enzyme, resulting in the formation of a DNA-(5'-phosphotyrosyl)-enzyme intermediate and the expulsion of a 3'-OH DNA strand.</text>
</comment>
<name>A0A1J9R719_9EURO</name>
<evidence type="ECO:0000259" key="9">
    <source>
        <dbReference type="PROSITE" id="PS52039"/>
    </source>
</evidence>
<dbReference type="InterPro" id="IPR006171">
    <property type="entry name" value="TOPRIM_dom"/>
</dbReference>
<dbReference type="FunFam" id="1.10.290.10:FF:000001">
    <property type="entry name" value="DNA topoisomerase"/>
    <property type="match status" value="1"/>
</dbReference>
<dbReference type="PANTHER" id="PTHR11390:SF21">
    <property type="entry name" value="DNA TOPOISOMERASE 3-ALPHA"/>
    <property type="match status" value="1"/>
</dbReference>
<dbReference type="InterPro" id="IPR003602">
    <property type="entry name" value="Topo_IA_DNA-bd_dom"/>
</dbReference>
<gene>
    <name evidence="10" type="ORF">ACJ73_00416</name>
</gene>
<dbReference type="InterPro" id="IPR034144">
    <property type="entry name" value="TOPRIM_TopoIII"/>
</dbReference>
<keyword evidence="11" id="KW-1185">Reference proteome</keyword>
<dbReference type="SMART" id="SM00493">
    <property type="entry name" value="TOPRIM"/>
    <property type="match status" value="1"/>
</dbReference>
<dbReference type="GO" id="GO:0003917">
    <property type="term" value="F:DNA topoisomerase type I (single strand cut, ATP-independent) activity"/>
    <property type="evidence" value="ECO:0007669"/>
    <property type="project" value="UniProtKB-EC"/>
</dbReference>
<dbReference type="CDD" id="cd03362">
    <property type="entry name" value="TOPRIM_TopoIA_TopoIII"/>
    <property type="match status" value="1"/>
</dbReference>
<dbReference type="PROSITE" id="PS52039">
    <property type="entry name" value="TOPO_IA_2"/>
    <property type="match status" value="1"/>
</dbReference>
<evidence type="ECO:0000256" key="1">
    <source>
        <dbReference type="ARBA" id="ARBA00000213"/>
    </source>
</evidence>
<organism evidence="10 11">
    <name type="scientific">Blastomyces percursus</name>
    <dbReference type="NCBI Taxonomy" id="1658174"/>
    <lineage>
        <taxon>Eukaryota</taxon>
        <taxon>Fungi</taxon>
        <taxon>Dikarya</taxon>
        <taxon>Ascomycota</taxon>
        <taxon>Pezizomycotina</taxon>
        <taxon>Eurotiomycetes</taxon>
        <taxon>Eurotiomycetidae</taxon>
        <taxon>Onygenales</taxon>
        <taxon>Ajellomycetaceae</taxon>
        <taxon>Blastomyces</taxon>
    </lineage>
</organism>
<reference evidence="10 11" key="1">
    <citation type="submission" date="2015-08" db="EMBL/GenBank/DDBJ databases">
        <title>Emmonsia species relationships and genome sequence.</title>
        <authorList>
            <person name="Cuomo C.A."/>
            <person name="Schwartz I.S."/>
            <person name="Kenyon C."/>
            <person name="De Hoog G.S."/>
            <person name="Govender N.P."/>
            <person name="Botha A."/>
            <person name="Moreno L."/>
            <person name="De Vries M."/>
            <person name="Munoz J.F."/>
            <person name="Stielow J.B."/>
        </authorList>
    </citation>
    <scope>NUCLEOTIDE SEQUENCE [LARGE SCALE GENOMIC DNA]</scope>
    <source>
        <strain evidence="10 11">EI222</strain>
    </source>
</reference>
<feature type="domain" description="Topo IA-type catalytic" evidence="9">
    <location>
        <begin position="172"/>
        <end position="651"/>
    </location>
</feature>
<comment type="catalytic activity">
    <reaction evidence="1 6">
        <text>ATP-independent breakage of single-stranded DNA, followed by passage and rejoining.</text>
        <dbReference type="EC" id="5.6.2.1"/>
    </reaction>
</comment>
<keyword evidence="3 6" id="KW-0799">Topoisomerase</keyword>
<dbReference type="Pfam" id="PF01131">
    <property type="entry name" value="Topoisom_bac"/>
    <property type="match status" value="1"/>
</dbReference>
<feature type="region of interest" description="Disordered" evidence="7">
    <location>
        <begin position="740"/>
        <end position="763"/>
    </location>
</feature>
<dbReference type="Proteomes" id="UP000242791">
    <property type="component" value="Unassembled WGS sequence"/>
</dbReference>
<dbReference type="InterPro" id="IPR013824">
    <property type="entry name" value="Topo_IA_cen_sub1"/>
</dbReference>
<dbReference type="PRINTS" id="PR00417">
    <property type="entry name" value="PRTPISMRASEI"/>
</dbReference>
<dbReference type="InterPro" id="IPR013497">
    <property type="entry name" value="Topo_IA_cen"/>
</dbReference>
<evidence type="ECO:0000256" key="3">
    <source>
        <dbReference type="ARBA" id="ARBA00023029"/>
    </source>
</evidence>
<protein>
    <recommendedName>
        <fullName evidence="6">DNA topoisomerase</fullName>
        <ecNumber evidence="6">5.6.2.1</ecNumber>
    </recommendedName>
</protein>
<feature type="domain" description="Toprim" evidence="8">
    <location>
        <begin position="5"/>
        <end position="154"/>
    </location>
</feature>
<dbReference type="InterPro" id="IPR013826">
    <property type="entry name" value="Topo_IA_cen_sub3"/>
</dbReference>
<dbReference type="GO" id="GO:0003677">
    <property type="term" value="F:DNA binding"/>
    <property type="evidence" value="ECO:0007669"/>
    <property type="project" value="UniProtKB-KW"/>
</dbReference>
<dbReference type="OrthoDB" id="430051at2759"/>
<dbReference type="InterPro" id="IPR013825">
    <property type="entry name" value="Topo_IA_cen_sub2"/>
</dbReference>
<dbReference type="InterPro" id="IPR023405">
    <property type="entry name" value="Topo_IA_core_domain"/>
</dbReference>
<dbReference type="VEuPathDB" id="FungiDB:ACJ73_00416"/>
<dbReference type="Pfam" id="PF01751">
    <property type="entry name" value="Toprim"/>
    <property type="match status" value="1"/>
</dbReference>
<evidence type="ECO:0000256" key="2">
    <source>
        <dbReference type="ARBA" id="ARBA00009446"/>
    </source>
</evidence>
<dbReference type="InterPro" id="IPR003601">
    <property type="entry name" value="Topo_IA_2"/>
</dbReference>
<feature type="region of interest" description="Disordered" evidence="7">
    <location>
        <begin position="534"/>
        <end position="584"/>
    </location>
</feature>
<dbReference type="Gene3D" id="1.10.290.10">
    <property type="entry name" value="Topoisomerase I, domain 4"/>
    <property type="match status" value="1"/>
</dbReference>
<dbReference type="SMART" id="SM00436">
    <property type="entry name" value="TOP1Bc"/>
    <property type="match status" value="1"/>
</dbReference>
<comment type="similarity">
    <text evidence="2 6">Belongs to the type IA topoisomerase family.</text>
</comment>
<dbReference type="GO" id="GO:0006281">
    <property type="term" value="P:DNA repair"/>
    <property type="evidence" value="ECO:0007669"/>
    <property type="project" value="TreeGrafter"/>
</dbReference>
<dbReference type="Gene3D" id="2.70.20.10">
    <property type="entry name" value="Topoisomerase I, domain 3"/>
    <property type="match status" value="1"/>
</dbReference>
<dbReference type="SUPFAM" id="SSF56712">
    <property type="entry name" value="Prokaryotic type I DNA topoisomerase"/>
    <property type="match status" value="1"/>
</dbReference>
<dbReference type="InterPro" id="IPR023406">
    <property type="entry name" value="Topo_IA_AS"/>
</dbReference>
<evidence type="ECO:0000256" key="6">
    <source>
        <dbReference type="RuleBase" id="RU362092"/>
    </source>
</evidence>
<dbReference type="AlphaFoldDB" id="A0A1J9R719"/>
<keyword evidence="5 6" id="KW-0413">Isomerase</keyword>
<dbReference type="PROSITE" id="PS00396">
    <property type="entry name" value="TOPO_IA_1"/>
    <property type="match status" value="1"/>
</dbReference>
<dbReference type="InterPro" id="IPR000380">
    <property type="entry name" value="Topo_IA"/>
</dbReference>
<comment type="caution">
    <text evidence="10">The sequence shown here is derived from an EMBL/GenBank/DDBJ whole genome shotgun (WGS) entry which is preliminary data.</text>
</comment>